<comment type="similarity">
    <text evidence="6">Belongs to the methyltransferase superfamily. RNA methyltransferase RsmG family.</text>
</comment>
<sequence length="253" mass="26813">MSSADRAHGRRASSGSGQTDRSVPSAEERTDGTSEHRAAPEPQPAPALGELEGAARTIFGERLELAQRYTEHLASSGIVRGLIGPREAPRLWERHVLNCAVVQELIAPDARVVDVGSGAGLPGLCLAIARPDLHLTLVEPLERRVVWLDEVVADLGLDNVTVLRARAEQAKKDVGPVDVVTARAVSALVGLVDITLPLLKGSGELLALKGRSAQEELDRASKKFGRFGVRSSEVVTAGASLLAEPTTVVRLVL</sequence>
<dbReference type="Gene3D" id="3.40.50.150">
    <property type="entry name" value="Vaccinia Virus protein VP39"/>
    <property type="match status" value="1"/>
</dbReference>
<keyword evidence="9" id="KW-1185">Reference proteome</keyword>
<comment type="caution">
    <text evidence="6">Lacks conserved residue(s) required for the propagation of feature annotation.</text>
</comment>
<proteinExistence type="inferred from homology"/>
<comment type="subcellular location">
    <subcellularLocation>
        <location evidence="6">Cytoplasm</location>
    </subcellularLocation>
</comment>
<evidence type="ECO:0000256" key="3">
    <source>
        <dbReference type="ARBA" id="ARBA00022603"/>
    </source>
</evidence>
<feature type="region of interest" description="Disordered" evidence="7">
    <location>
        <begin position="1"/>
        <end position="49"/>
    </location>
</feature>
<feature type="binding site" evidence="6">
    <location>
        <position position="116"/>
    </location>
    <ligand>
        <name>S-adenosyl-L-methionine</name>
        <dbReference type="ChEBI" id="CHEBI:59789"/>
    </ligand>
</feature>
<dbReference type="PANTHER" id="PTHR31760:SF0">
    <property type="entry name" value="S-ADENOSYL-L-METHIONINE-DEPENDENT METHYLTRANSFERASES SUPERFAMILY PROTEIN"/>
    <property type="match status" value="1"/>
</dbReference>
<evidence type="ECO:0000313" key="8">
    <source>
        <dbReference type="EMBL" id="BAG30699.1"/>
    </source>
</evidence>
<keyword evidence="4 6" id="KW-0808">Transferase</keyword>
<dbReference type="NCBIfam" id="TIGR00138">
    <property type="entry name" value="rsmG_gidB"/>
    <property type="match status" value="1"/>
</dbReference>
<dbReference type="HAMAP" id="MF_00074">
    <property type="entry name" value="16SrRNA_methyltr_G"/>
    <property type="match status" value="1"/>
</dbReference>
<dbReference type="Pfam" id="PF02527">
    <property type="entry name" value="GidB"/>
    <property type="match status" value="1"/>
</dbReference>
<evidence type="ECO:0000313" key="9">
    <source>
        <dbReference type="Proteomes" id="UP000008838"/>
    </source>
</evidence>
<keyword evidence="5 6" id="KW-0949">S-adenosyl-L-methionine</keyword>
<dbReference type="EC" id="2.1.1.-" evidence="6"/>
<dbReference type="STRING" id="378753.KRH_23520"/>
<dbReference type="GO" id="GO:0070043">
    <property type="term" value="F:rRNA (guanine-N7-)-methyltransferase activity"/>
    <property type="evidence" value="ECO:0007669"/>
    <property type="project" value="UniProtKB-UniRule"/>
</dbReference>
<comment type="function">
    <text evidence="6">Specifically methylates the N7 position of a guanine in 16S rRNA.</text>
</comment>
<name>B2GJF1_KOCRD</name>
<feature type="binding site" evidence="6">
    <location>
        <begin position="167"/>
        <end position="168"/>
    </location>
    <ligand>
        <name>S-adenosyl-L-methionine</name>
        <dbReference type="ChEBI" id="CHEBI:59789"/>
    </ligand>
</feature>
<organism evidence="8 9">
    <name type="scientific">Kocuria rhizophila (strain ATCC 9341 / DSM 348 / NBRC 103217 / DC2201)</name>
    <dbReference type="NCBI Taxonomy" id="378753"/>
    <lineage>
        <taxon>Bacteria</taxon>
        <taxon>Bacillati</taxon>
        <taxon>Actinomycetota</taxon>
        <taxon>Actinomycetes</taxon>
        <taxon>Micrococcales</taxon>
        <taxon>Micrococcaceae</taxon>
        <taxon>Kocuria</taxon>
    </lineage>
</organism>
<evidence type="ECO:0000256" key="1">
    <source>
        <dbReference type="ARBA" id="ARBA00022490"/>
    </source>
</evidence>
<dbReference type="GO" id="GO:0005829">
    <property type="term" value="C:cytosol"/>
    <property type="evidence" value="ECO:0007669"/>
    <property type="project" value="TreeGrafter"/>
</dbReference>
<keyword evidence="3 6" id="KW-0489">Methyltransferase</keyword>
<dbReference type="EMBL" id="AP009152">
    <property type="protein sequence ID" value="BAG30699.1"/>
    <property type="molecule type" value="Genomic_DNA"/>
</dbReference>
<reference evidence="8 9" key="1">
    <citation type="journal article" date="2008" name="J. Bacteriol.">
        <title>Complete genome sequence of the soil actinomycete Kocuria rhizophila.</title>
        <authorList>
            <person name="Takarada H."/>
            <person name="Sekine M."/>
            <person name="Kosugi H."/>
            <person name="Matsuo Y."/>
            <person name="Fujisawa T."/>
            <person name="Omata S."/>
            <person name="Kishi E."/>
            <person name="Shimizu A."/>
            <person name="Tsukatani N."/>
            <person name="Tanikawa S."/>
            <person name="Fujita N."/>
            <person name="Harayama S."/>
        </authorList>
    </citation>
    <scope>NUCLEOTIDE SEQUENCE [LARGE SCALE GENOMIC DNA]</scope>
    <source>
        <strain evidence="9">ATCC 9341 / DSM 348 / NBRC 103217 / DC2201</strain>
    </source>
</reference>
<feature type="compositionally biased region" description="Basic and acidic residues" evidence="7">
    <location>
        <begin position="26"/>
        <end position="39"/>
    </location>
</feature>
<evidence type="ECO:0000256" key="6">
    <source>
        <dbReference type="HAMAP-Rule" id="MF_00074"/>
    </source>
</evidence>
<dbReference type="KEGG" id="krh:KRH_23520"/>
<gene>
    <name evidence="8" type="primary">gidB</name>
    <name evidence="6" type="synonym">rsmG</name>
    <name evidence="8" type="ordered locus">KRH_23520</name>
</gene>
<evidence type="ECO:0000256" key="2">
    <source>
        <dbReference type="ARBA" id="ARBA00022552"/>
    </source>
</evidence>
<feature type="compositionally biased region" description="Polar residues" evidence="7">
    <location>
        <begin position="13"/>
        <end position="22"/>
    </location>
</feature>
<dbReference type="Proteomes" id="UP000008838">
    <property type="component" value="Chromosome"/>
</dbReference>
<accession>B2GJF1</accession>
<feature type="binding site" evidence="6">
    <location>
        <position position="183"/>
    </location>
    <ligand>
        <name>S-adenosyl-L-methionine</name>
        <dbReference type="ChEBI" id="CHEBI:59789"/>
    </ligand>
</feature>
<protein>
    <recommendedName>
        <fullName evidence="6">Ribosomal RNA small subunit methyltransferase G</fullName>
        <ecNumber evidence="6">2.1.1.-</ecNumber>
    </recommendedName>
    <alternativeName>
        <fullName evidence="6">16S rRNA 7-methylguanosine methyltransferase</fullName>
        <shortName evidence="6">16S rRNA m7G methyltransferase</shortName>
    </alternativeName>
</protein>
<dbReference type="CDD" id="cd02440">
    <property type="entry name" value="AdoMet_MTases"/>
    <property type="match status" value="1"/>
</dbReference>
<keyword evidence="1 6" id="KW-0963">Cytoplasm</keyword>
<dbReference type="AlphaFoldDB" id="B2GJF1"/>
<dbReference type="HOGENOM" id="CLU_065341_5_0_11"/>
<dbReference type="PANTHER" id="PTHR31760">
    <property type="entry name" value="S-ADENOSYL-L-METHIONINE-DEPENDENT METHYLTRANSFERASES SUPERFAMILY PROTEIN"/>
    <property type="match status" value="1"/>
</dbReference>
<dbReference type="SUPFAM" id="SSF53335">
    <property type="entry name" value="S-adenosyl-L-methionine-dependent methyltransferases"/>
    <property type="match status" value="1"/>
</dbReference>
<dbReference type="InterPro" id="IPR003682">
    <property type="entry name" value="rRNA_ssu_MeTfrase_G"/>
</dbReference>
<dbReference type="eggNOG" id="COG0357">
    <property type="taxonomic scope" value="Bacteria"/>
</dbReference>
<dbReference type="InterPro" id="IPR029063">
    <property type="entry name" value="SAM-dependent_MTases_sf"/>
</dbReference>
<evidence type="ECO:0000256" key="7">
    <source>
        <dbReference type="SAM" id="MobiDB-lite"/>
    </source>
</evidence>
<feature type="binding site" evidence="6">
    <location>
        <position position="121"/>
    </location>
    <ligand>
        <name>S-adenosyl-L-methionine</name>
        <dbReference type="ChEBI" id="CHEBI:59789"/>
    </ligand>
</feature>
<keyword evidence="2 6" id="KW-0698">rRNA processing</keyword>
<evidence type="ECO:0000256" key="5">
    <source>
        <dbReference type="ARBA" id="ARBA00022691"/>
    </source>
</evidence>
<evidence type="ECO:0000256" key="4">
    <source>
        <dbReference type="ARBA" id="ARBA00022679"/>
    </source>
</evidence>